<dbReference type="PROSITE" id="PS51257">
    <property type="entry name" value="PROKAR_LIPOPROTEIN"/>
    <property type="match status" value="1"/>
</dbReference>
<keyword evidence="6" id="KW-1185">Reference proteome</keyword>
<dbReference type="PANTHER" id="PTHR30290:SF38">
    <property type="entry name" value="D,D-DIPEPTIDE-BINDING PERIPLASMIC PROTEIN DDPA-RELATED"/>
    <property type="match status" value="1"/>
</dbReference>
<dbReference type="SUPFAM" id="SSF53850">
    <property type="entry name" value="Periplasmic binding protein-like II"/>
    <property type="match status" value="1"/>
</dbReference>
<dbReference type="PANTHER" id="PTHR30290">
    <property type="entry name" value="PERIPLASMIC BINDING COMPONENT OF ABC TRANSPORTER"/>
    <property type="match status" value="1"/>
</dbReference>
<proteinExistence type="predicted"/>
<reference evidence="6" key="1">
    <citation type="journal article" date="2019" name="Int. J. Syst. Evol. Microbiol.">
        <title>The Global Catalogue of Microorganisms (GCM) 10K type strain sequencing project: providing services to taxonomists for standard genome sequencing and annotation.</title>
        <authorList>
            <consortium name="The Broad Institute Genomics Platform"/>
            <consortium name="The Broad Institute Genome Sequencing Center for Infectious Disease"/>
            <person name="Wu L."/>
            <person name="Ma J."/>
        </authorList>
    </citation>
    <scope>NUCLEOTIDE SEQUENCE [LARGE SCALE GENOMIC DNA]</scope>
    <source>
        <strain evidence="6">CCUG 54822</strain>
    </source>
</reference>
<dbReference type="PIRSF" id="PIRSF002741">
    <property type="entry name" value="MppA"/>
    <property type="match status" value="1"/>
</dbReference>
<evidence type="ECO:0000256" key="1">
    <source>
        <dbReference type="ARBA" id="ARBA00022729"/>
    </source>
</evidence>
<dbReference type="RefSeq" id="WP_382396814.1">
    <property type="nucleotide sequence ID" value="NZ_JBHTNH010000001.1"/>
</dbReference>
<feature type="chain" id="PRO_5046636584" evidence="3">
    <location>
        <begin position="24"/>
        <end position="526"/>
    </location>
</feature>
<dbReference type="InterPro" id="IPR030678">
    <property type="entry name" value="Peptide/Ni-bd"/>
</dbReference>
<dbReference type="Gene3D" id="3.10.105.10">
    <property type="entry name" value="Dipeptide-binding Protein, Domain 3"/>
    <property type="match status" value="1"/>
</dbReference>
<feature type="signal peptide" evidence="3">
    <location>
        <begin position="1"/>
        <end position="23"/>
    </location>
</feature>
<evidence type="ECO:0000313" key="6">
    <source>
        <dbReference type="Proteomes" id="UP001597178"/>
    </source>
</evidence>
<dbReference type="Gene3D" id="3.40.190.10">
    <property type="entry name" value="Periplasmic binding protein-like II"/>
    <property type="match status" value="1"/>
</dbReference>
<comment type="caution">
    <text evidence="5">The sequence shown here is derived from an EMBL/GenBank/DDBJ whole genome shotgun (WGS) entry which is preliminary data.</text>
</comment>
<evidence type="ECO:0000256" key="3">
    <source>
        <dbReference type="SAM" id="SignalP"/>
    </source>
</evidence>
<feature type="region of interest" description="Disordered" evidence="2">
    <location>
        <begin position="25"/>
        <end position="45"/>
    </location>
</feature>
<dbReference type="Proteomes" id="UP001597178">
    <property type="component" value="Unassembled WGS sequence"/>
</dbReference>
<dbReference type="Pfam" id="PF00496">
    <property type="entry name" value="SBP_bac_5"/>
    <property type="match status" value="1"/>
</dbReference>
<accession>A0ABW3ZPG5</accession>
<dbReference type="Gene3D" id="3.90.76.10">
    <property type="entry name" value="Dipeptide-binding Protein, Domain 1"/>
    <property type="match status" value="1"/>
</dbReference>
<name>A0ABW3ZPG5_9BACI</name>
<keyword evidence="1 3" id="KW-0732">Signal</keyword>
<protein>
    <submittedName>
        <fullName evidence="5">ABC transporter substrate-binding protein</fullName>
    </submittedName>
</protein>
<evidence type="ECO:0000259" key="4">
    <source>
        <dbReference type="Pfam" id="PF00496"/>
    </source>
</evidence>
<dbReference type="InterPro" id="IPR039424">
    <property type="entry name" value="SBP_5"/>
</dbReference>
<sequence length="526" mass="59034">MKLKHISALILLMIVAASFIGCSNSSETDTDSSEEASESNHNYEDEMDIAVTAQPPTLDSAMTVSQVALDIGGNVFETLVTLNEDYETVPMLAESIDVSEDGKTYTFNLREGVQFHNGEEMNAEDVVASMNRWLEVSSRANNLLSDANFEEEDTYTVVLNLEESSSDVLTIMAAQTQFPAIMPKEVIESADSEGVSEYIGTGPFKLEEWKQDQYIHLVKYEDYQALEQESSGFAGKKEAFVNDVYYHFVTDHSTRISGIQTGEYDIVDNVPIENYEQLNTMDNVNVHPYAGGTLTMFFNTNEGPLANVEMRQVVNTALNMDEIMLASYVDEELFSLDPGYMNPDQTQWQTDAGSSTYNQGDLEKSKTMLEETGYNGEEITLLTTSDYAEMYDATIVVQEQLRQLGMNVEVANFDFPTFLERKNDPEQWDIFITSNGYNLTPPQLLAVTSDWAGLEDEKVTELLEKIRGAESDEEASEHWKTLQGHLYDNLSSTVIGHYNSLVATSDKLEDFDVFEAPIIWNTKVIE</sequence>
<feature type="domain" description="Solute-binding protein family 5" evidence="4">
    <location>
        <begin position="88"/>
        <end position="443"/>
    </location>
</feature>
<gene>
    <name evidence="5" type="ORF">ACFQ4A_00315</name>
</gene>
<organism evidence="5 6">
    <name type="scientific">Lentibacillus salinarum</name>
    <dbReference type="NCBI Taxonomy" id="446820"/>
    <lineage>
        <taxon>Bacteria</taxon>
        <taxon>Bacillati</taxon>
        <taxon>Bacillota</taxon>
        <taxon>Bacilli</taxon>
        <taxon>Bacillales</taxon>
        <taxon>Bacillaceae</taxon>
        <taxon>Lentibacillus</taxon>
    </lineage>
</organism>
<dbReference type="EMBL" id="JBHTNH010000001">
    <property type="protein sequence ID" value="MFD1360114.1"/>
    <property type="molecule type" value="Genomic_DNA"/>
</dbReference>
<evidence type="ECO:0000256" key="2">
    <source>
        <dbReference type="SAM" id="MobiDB-lite"/>
    </source>
</evidence>
<dbReference type="CDD" id="cd08502">
    <property type="entry name" value="PBP2_NikA_DppA_OppA_like_16"/>
    <property type="match status" value="1"/>
</dbReference>
<evidence type="ECO:0000313" key="5">
    <source>
        <dbReference type="EMBL" id="MFD1360114.1"/>
    </source>
</evidence>
<feature type="compositionally biased region" description="Acidic residues" evidence="2">
    <location>
        <begin position="28"/>
        <end position="37"/>
    </location>
</feature>
<dbReference type="InterPro" id="IPR000914">
    <property type="entry name" value="SBP_5_dom"/>
</dbReference>